<dbReference type="AlphaFoldDB" id="A0A4R3KUW9"/>
<reference evidence="6 7" key="1">
    <citation type="submission" date="2019-03" db="EMBL/GenBank/DDBJ databases">
        <title>Genomic Encyclopedia of Type Strains, Phase IV (KMG-IV): sequencing the most valuable type-strain genomes for metagenomic binning, comparative biology and taxonomic classification.</title>
        <authorList>
            <person name="Goeker M."/>
        </authorList>
    </citation>
    <scope>NUCLEOTIDE SEQUENCE [LARGE SCALE GENOMIC DNA]</scope>
    <source>
        <strain evidence="6 7">DSM 21100</strain>
    </source>
</reference>
<keyword evidence="2" id="KW-0813">Transport</keyword>
<organism evidence="6 7">
    <name type="scientific">Anseongella ginsenosidimutans</name>
    <dbReference type="NCBI Taxonomy" id="496056"/>
    <lineage>
        <taxon>Bacteria</taxon>
        <taxon>Pseudomonadati</taxon>
        <taxon>Bacteroidota</taxon>
        <taxon>Sphingobacteriia</taxon>
        <taxon>Sphingobacteriales</taxon>
        <taxon>Sphingobacteriaceae</taxon>
        <taxon>Anseongella</taxon>
    </lineage>
</organism>
<comment type="similarity">
    <text evidence="1">Belongs to the ABC transporter superfamily.</text>
</comment>
<feature type="domain" description="ABC transporter" evidence="5">
    <location>
        <begin position="11"/>
        <end position="239"/>
    </location>
</feature>
<evidence type="ECO:0000313" key="7">
    <source>
        <dbReference type="Proteomes" id="UP000295807"/>
    </source>
</evidence>
<accession>A0A4R3KUW9</accession>
<dbReference type="Gene3D" id="3.40.50.300">
    <property type="entry name" value="P-loop containing nucleotide triphosphate hydrolases"/>
    <property type="match status" value="1"/>
</dbReference>
<evidence type="ECO:0000256" key="4">
    <source>
        <dbReference type="ARBA" id="ARBA00022840"/>
    </source>
</evidence>
<evidence type="ECO:0000256" key="3">
    <source>
        <dbReference type="ARBA" id="ARBA00022741"/>
    </source>
</evidence>
<dbReference type="PROSITE" id="PS50893">
    <property type="entry name" value="ABC_TRANSPORTER_2"/>
    <property type="match status" value="1"/>
</dbReference>
<dbReference type="GO" id="GO:0005524">
    <property type="term" value="F:ATP binding"/>
    <property type="evidence" value="ECO:0007669"/>
    <property type="project" value="UniProtKB-KW"/>
</dbReference>
<dbReference type="InterPro" id="IPR003593">
    <property type="entry name" value="AAA+_ATPase"/>
</dbReference>
<dbReference type="PANTHER" id="PTHR43335:SF4">
    <property type="entry name" value="ABC TRANSPORTER, ATP-BINDING PROTEIN"/>
    <property type="match status" value="1"/>
</dbReference>
<dbReference type="Proteomes" id="UP000295807">
    <property type="component" value="Unassembled WGS sequence"/>
</dbReference>
<evidence type="ECO:0000256" key="1">
    <source>
        <dbReference type="ARBA" id="ARBA00005417"/>
    </source>
</evidence>
<evidence type="ECO:0000256" key="2">
    <source>
        <dbReference type="ARBA" id="ARBA00022448"/>
    </source>
</evidence>
<dbReference type="SUPFAM" id="SSF52540">
    <property type="entry name" value="P-loop containing nucleoside triphosphate hydrolases"/>
    <property type="match status" value="1"/>
</dbReference>
<proteinExistence type="inferred from homology"/>
<keyword evidence="7" id="KW-1185">Reference proteome</keyword>
<evidence type="ECO:0000313" key="6">
    <source>
        <dbReference type="EMBL" id="TCS89105.1"/>
    </source>
</evidence>
<dbReference type="EMBL" id="SMAD01000002">
    <property type="protein sequence ID" value="TCS89105.1"/>
    <property type="molecule type" value="Genomic_DNA"/>
</dbReference>
<keyword evidence="4 6" id="KW-0067">ATP-binding</keyword>
<dbReference type="InterPro" id="IPR003439">
    <property type="entry name" value="ABC_transporter-like_ATP-bd"/>
</dbReference>
<name>A0A4R3KUW9_9SPHI</name>
<dbReference type="InterPro" id="IPR027417">
    <property type="entry name" value="P-loop_NTPase"/>
</dbReference>
<dbReference type="SMART" id="SM00382">
    <property type="entry name" value="AAA"/>
    <property type="match status" value="1"/>
</dbReference>
<dbReference type="Pfam" id="PF00005">
    <property type="entry name" value="ABC_tran"/>
    <property type="match status" value="1"/>
</dbReference>
<keyword evidence="3" id="KW-0547">Nucleotide-binding</keyword>
<comment type="caution">
    <text evidence="6">The sequence shown here is derived from an EMBL/GenBank/DDBJ whole genome shotgun (WGS) entry which is preliminary data.</text>
</comment>
<gene>
    <name evidence="6" type="ORF">EDD80_102298</name>
</gene>
<evidence type="ECO:0000259" key="5">
    <source>
        <dbReference type="PROSITE" id="PS50893"/>
    </source>
</evidence>
<dbReference type="PANTHER" id="PTHR43335">
    <property type="entry name" value="ABC TRANSPORTER, ATP-BINDING PROTEIN"/>
    <property type="match status" value="1"/>
</dbReference>
<sequence length="314" mass="34680">MNISSKPPFFMETSNLSYRYSAKGPAVVDNLSLQVPEKSIYGFLGHNGAGKTTTIRLLLGLLNTVYPVKLFGQELKQNAQGILSRVGALIEHPSLYGNLTAAENMQVICRYRRLSFGGIPGILETVGLGKHANRKTKDFSTGMKQRLGLAIALLGDPELIILDEPTNGLDPQGILEMRELIKKLNQEKGKTIFLSSHLLAEVEKVCTHVGIIRQGRMLFQGSVTQLTELYKSSQVPVLIETDDNEGTRKLLEQHGFECRIEGLQLLTYLSSRSAIPALIDQIRNSGIGIYQIKAESKNLEELFFSLHNDPNSGT</sequence>
<protein>
    <submittedName>
        <fullName evidence="6">ABC-2 type transport system ATP-binding protein</fullName>
    </submittedName>
</protein>
<dbReference type="GO" id="GO:0016887">
    <property type="term" value="F:ATP hydrolysis activity"/>
    <property type="evidence" value="ECO:0007669"/>
    <property type="project" value="InterPro"/>
</dbReference>